<keyword evidence="9 24" id="KW-0812">Transmembrane</keyword>
<evidence type="ECO:0000256" key="19">
    <source>
        <dbReference type="ARBA" id="ARBA00023026"/>
    </source>
</evidence>
<dbReference type="RefSeq" id="WP_387969860.1">
    <property type="nucleotide sequence ID" value="NZ_JBHRWO010000004.1"/>
</dbReference>
<evidence type="ECO:0000256" key="13">
    <source>
        <dbReference type="ARBA" id="ARBA00022840"/>
    </source>
</evidence>
<accession>A0ABV7PUY2</accession>
<feature type="domain" description="HAMP" evidence="26">
    <location>
        <begin position="167"/>
        <end position="219"/>
    </location>
</feature>
<evidence type="ECO:0000259" key="25">
    <source>
        <dbReference type="PROSITE" id="PS50109"/>
    </source>
</evidence>
<keyword evidence="24" id="KW-0472">Membrane</keyword>
<sequence length="425" mass="44357">MRARLTLLVVAVATLTLLVFSIPLAILLRNAAAERVVSAAEQEAQVLSSIVATTPKSDMENSVEQLNATSPYLVTVFWPDGSVIGVEAPRSSAVDLAAQGHSLTAATADGREILFGVRMPDDGHAVVRAYVDDSQLTAGVGRSWLLLGAIALVLLGFGLLLASRLARVLLVPLADLAAVSNRLADGDLDARASAEGPPEIKRVGTALNALADRIRDLLEAERERERERVADLSHRLRTPLTVLRLEAEAITNPTERATVDEAVGEVERAVNAAIRDARKPGRGATECDAVAVVAERFEFWSALAEDTDRACSVSLAPGPLPVKVSAEDLAAAMDSLLANVFAHTPDGTAFEVRLWARSDGGAIVDIADEGPGLPDAAVFERGRSDGGSTGLGLDIARRAAAASGGQVVFGAGPGGKGALIRLELG</sequence>
<dbReference type="InterPro" id="IPR050980">
    <property type="entry name" value="2C_sensor_his_kinase"/>
</dbReference>
<dbReference type="InterPro" id="IPR036890">
    <property type="entry name" value="HATPase_C_sf"/>
</dbReference>
<keyword evidence="20" id="KW-0464">Manganese</keyword>
<protein>
    <recommendedName>
        <fullName evidence="21">Signal transduction histidine-protein kinase/phosphatase MprB</fullName>
        <ecNumber evidence="5">2.7.13.3</ecNumber>
    </recommendedName>
    <alternativeName>
        <fullName evidence="22">Mycobacterial persistence regulator B</fullName>
    </alternativeName>
</protein>
<evidence type="ECO:0000256" key="2">
    <source>
        <dbReference type="ARBA" id="ARBA00001936"/>
    </source>
</evidence>
<keyword evidence="23" id="KW-0175">Coiled coil</keyword>
<evidence type="ECO:0000256" key="10">
    <source>
        <dbReference type="ARBA" id="ARBA00022741"/>
    </source>
</evidence>
<evidence type="ECO:0000256" key="8">
    <source>
        <dbReference type="ARBA" id="ARBA00022679"/>
    </source>
</evidence>
<dbReference type="InterPro" id="IPR004358">
    <property type="entry name" value="Sig_transdc_His_kin-like_C"/>
</dbReference>
<keyword evidence="19" id="KW-0843">Virulence</keyword>
<dbReference type="PANTHER" id="PTHR44936">
    <property type="entry name" value="SENSOR PROTEIN CREC"/>
    <property type="match status" value="1"/>
</dbReference>
<dbReference type="PRINTS" id="PR00344">
    <property type="entry name" value="BCTRLSENSOR"/>
</dbReference>
<dbReference type="Pfam" id="PF00672">
    <property type="entry name" value="HAMP"/>
    <property type="match status" value="1"/>
</dbReference>
<comment type="catalytic activity">
    <reaction evidence="1">
        <text>ATP + protein L-histidine = ADP + protein N-phospho-L-histidine.</text>
        <dbReference type="EC" id="2.7.13.3"/>
    </reaction>
</comment>
<evidence type="ECO:0000256" key="22">
    <source>
        <dbReference type="ARBA" id="ARBA00041776"/>
    </source>
</evidence>
<evidence type="ECO:0000256" key="14">
    <source>
        <dbReference type="ARBA" id="ARBA00022842"/>
    </source>
</evidence>
<evidence type="ECO:0000259" key="26">
    <source>
        <dbReference type="PROSITE" id="PS50885"/>
    </source>
</evidence>
<keyword evidence="13" id="KW-0067">ATP-binding</keyword>
<dbReference type="InterPro" id="IPR003660">
    <property type="entry name" value="HAMP_dom"/>
</dbReference>
<evidence type="ECO:0000256" key="21">
    <source>
        <dbReference type="ARBA" id="ARBA00040454"/>
    </source>
</evidence>
<name>A0ABV7PUY2_9ACTN</name>
<evidence type="ECO:0000256" key="5">
    <source>
        <dbReference type="ARBA" id="ARBA00012438"/>
    </source>
</evidence>
<keyword evidence="15" id="KW-0904">Protein phosphatase</keyword>
<dbReference type="SMART" id="SM00387">
    <property type="entry name" value="HATPase_c"/>
    <property type="match status" value="1"/>
</dbReference>
<dbReference type="CDD" id="cd00082">
    <property type="entry name" value="HisKA"/>
    <property type="match status" value="1"/>
</dbReference>
<keyword evidence="7" id="KW-0597">Phosphoprotein</keyword>
<comment type="caution">
    <text evidence="27">The sequence shown here is derived from an EMBL/GenBank/DDBJ whole genome shotgun (WGS) entry which is preliminary data.</text>
</comment>
<evidence type="ECO:0000313" key="27">
    <source>
        <dbReference type="EMBL" id="MFC3491291.1"/>
    </source>
</evidence>
<keyword evidence="6" id="KW-1003">Cell membrane</keyword>
<evidence type="ECO:0000256" key="23">
    <source>
        <dbReference type="SAM" id="Coils"/>
    </source>
</evidence>
<dbReference type="Pfam" id="PF00512">
    <property type="entry name" value="HisKA"/>
    <property type="match status" value="1"/>
</dbReference>
<comment type="subcellular location">
    <subcellularLocation>
        <location evidence="4">Cell membrane</location>
        <topology evidence="4">Multi-pass membrane protein</topology>
    </subcellularLocation>
</comment>
<dbReference type="Proteomes" id="UP001595712">
    <property type="component" value="Unassembled WGS sequence"/>
</dbReference>
<dbReference type="InterPro" id="IPR005467">
    <property type="entry name" value="His_kinase_dom"/>
</dbReference>
<dbReference type="InterPro" id="IPR036097">
    <property type="entry name" value="HisK_dim/P_sf"/>
</dbReference>
<dbReference type="SMART" id="SM00304">
    <property type="entry name" value="HAMP"/>
    <property type="match status" value="1"/>
</dbReference>
<evidence type="ECO:0000256" key="12">
    <source>
        <dbReference type="ARBA" id="ARBA00022801"/>
    </source>
</evidence>
<evidence type="ECO:0000256" key="1">
    <source>
        <dbReference type="ARBA" id="ARBA00000085"/>
    </source>
</evidence>
<evidence type="ECO:0000256" key="11">
    <source>
        <dbReference type="ARBA" id="ARBA00022777"/>
    </source>
</evidence>
<dbReference type="InterPro" id="IPR003661">
    <property type="entry name" value="HisK_dim/P_dom"/>
</dbReference>
<keyword evidence="18" id="KW-0346">Stress response</keyword>
<evidence type="ECO:0000256" key="20">
    <source>
        <dbReference type="ARBA" id="ARBA00023211"/>
    </source>
</evidence>
<dbReference type="CDD" id="cd06225">
    <property type="entry name" value="HAMP"/>
    <property type="match status" value="1"/>
</dbReference>
<organism evidence="27 28">
    <name type="scientific">Glycomyces rhizosphaerae</name>
    <dbReference type="NCBI Taxonomy" id="2054422"/>
    <lineage>
        <taxon>Bacteria</taxon>
        <taxon>Bacillati</taxon>
        <taxon>Actinomycetota</taxon>
        <taxon>Actinomycetes</taxon>
        <taxon>Glycomycetales</taxon>
        <taxon>Glycomycetaceae</taxon>
        <taxon>Glycomyces</taxon>
    </lineage>
</organism>
<keyword evidence="12" id="KW-0378">Hydrolase</keyword>
<evidence type="ECO:0000256" key="6">
    <source>
        <dbReference type="ARBA" id="ARBA00022475"/>
    </source>
</evidence>
<dbReference type="PROSITE" id="PS50109">
    <property type="entry name" value="HIS_KIN"/>
    <property type="match status" value="1"/>
</dbReference>
<evidence type="ECO:0000256" key="9">
    <source>
        <dbReference type="ARBA" id="ARBA00022692"/>
    </source>
</evidence>
<dbReference type="EMBL" id="JBHRWO010000004">
    <property type="protein sequence ID" value="MFC3491291.1"/>
    <property type="molecule type" value="Genomic_DNA"/>
</dbReference>
<feature type="coiled-coil region" evidence="23">
    <location>
        <begin position="207"/>
        <end position="235"/>
    </location>
</feature>
<evidence type="ECO:0000313" key="28">
    <source>
        <dbReference type="Proteomes" id="UP001595712"/>
    </source>
</evidence>
<keyword evidence="14" id="KW-0460">Magnesium</keyword>
<evidence type="ECO:0000256" key="7">
    <source>
        <dbReference type="ARBA" id="ARBA00022553"/>
    </source>
</evidence>
<gene>
    <name evidence="27" type="ORF">ACFO8M_02165</name>
</gene>
<evidence type="ECO:0000256" key="16">
    <source>
        <dbReference type="ARBA" id="ARBA00022989"/>
    </source>
</evidence>
<dbReference type="PANTHER" id="PTHR44936:SF9">
    <property type="entry name" value="SENSOR PROTEIN CREC"/>
    <property type="match status" value="1"/>
</dbReference>
<keyword evidence="16 24" id="KW-1133">Transmembrane helix</keyword>
<evidence type="ECO:0000256" key="17">
    <source>
        <dbReference type="ARBA" id="ARBA00023012"/>
    </source>
</evidence>
<dbReference type="SUPFAM" id="SSF55874">
    <property type="entry name" value="ATPase domain of HSP90 chaperone/DNA topoisomerase II/histidine kinase"/>
    <property type="match status" value="1"/>
</dbReference>
<evidence type="ECO:0000256" key="15">
    <source>
        <dbReference type="ARBA" id="ARBA00022912"/>
    </source>
</evidence>
<evidence type="ECO:0000256" key="18">
    <source>
        <dbReference type="ARBA" id="ARBA00023016"/>
    </source>
</evidence>
<dbReference type="InterPro" id="IPR003594">
    <property type="entry name" value="HATPase_dom"/>
</dbReference>
<evidence type="ECO:0000256" key="24">
    <source>
        <dbReference type="SAM" id="Phobius"/>
    </source>
</evidence>
<comment type="cofactor">
    <cofactor evidence="2">
        <name>Mn(2+)</name>
        <dbReference type="ChEBI" id="CHEBI:29035"/>
    </cofactor>
</comment>
<dbReference type="Gene3D" id="3.30.565.10">
    <property type="entry name" value="Histidine kinase-like ATPase, C-terminal domain"/>
    <property type="match status" value="1"/>
</dbReference>
<reference evidence="28" key="1">
    <citation type="journal article" date="2019" name="Int. J. Syst. Evol. Microbiol.">
        <title>The Global Catalogue of Microorganisms (GCM) 10K type strain sequencing project: providing services to taxonomists for standard genome sequencing and annotation.</title>
        <authorList>
            <consortium name="The Broad Institute Genomics Platform"/>
            <consortium name="The Broad Institute Genome Sequencing Center for Infectious Disease"/>
            <person name="Wu L."/>
            <person name="Ma J."/>
        </authorList>
    </citation>
    <scope>NUCLEOTIDE SEQUENCE [LARGE SCALE GENOMIC DNA]</scope>
    <source>
        <strain evidence="28">CGMCC 4.7396</strain>
    </source>
</reference>
<keyword evidence="11" id="KW-0418">Kinase</keyword>
<keyword evidence="8" id="KW-0808">Transferase</keyword>
<dbReference type="Pfam" id="PF02518">
    <property type="entry name" value="HATPase_c"/>
    <property type="match status" value="1"/>
</dbReference>
<keyword evidence="17" id="KW-0902">Two-component regulatory system</keyword>
<keyword evidence="28" id="KW-1185">Reference proteome</keyword>
<dbReference type="PROSITE" id="PS50885">
    <property type="entry name" value="HAMP"/>
    <property type="match status" value="1"/>
</dbReference>
<evidence type="ECO:0000256" key="3">
    <source>
        <dbReference type="ARBA" id="ARBA00001946"/>
    </source>
</evidence>
<feature type="transmembrane region" description="Helical" evidence="24">
    <location>
        <begin position="144"/>
        <end position="162"/>
    </location>
</feature>
<dbReference type="Gene3D" id="1.10.287.130">
    <property type="match status" value="1"/>
</dbReference>
<feature type="domain" description="Histidine kinase" evidence="25">
    <location>
        <begin position="231"/>
        <end position="425"/>
    </location>
</feature>
<dbReference type="SUPFAM" id="SSF158472">
    <property type="entry name" value="HAMP domain-like"/>
    <property type="match status" value="1"/>
</dbReference>
<keyword evidence="10" id="KW-0547">Nucleotide-binding</keyword>
<dbReference type="SUPFAM" id="SSF47384">
    <property type="entry name" value="Homodimeric domain of signal transducing histidine kinase"/>
    <property type="match status" value="1"/>
</dbReference>
<comment type="cofactor">
    <cofactor evidence="3">
        <name>Mg(2+)</name>
        <dbReference type="ChEBI" id="CHEBI:18420"/>
    </cofactor>
</comment>
<proteinExistence type="predicted"/>
<evidence type="ECO:0000256" key="4">
    <source>
        <dbReference type="ARBA" id="ARBA00004651"/>
    </source>
</evidence>
<dbReference type="EC" id="2.7.13.3" evidence="5"/>